<keyword evidence="2 4" id="KW-0560">Oxidoreductase</keyword>
<comment type="caution">
    <text evidence="7">The sequence shown here is derived from an EMBL/GenBank/DDBJ whole genome shotgun (WGS) entry which is preliminary data.</text>
</comment>
<dbReference type="Pfam" id="PF00389">
    <property type="entry name" value="2-Hacid_dh"/>
    <property type="match status" value="1"/>
</dbReference>
<evidence type="ECO:0000256" key="1">
    <source>
        <dbReference type="ARBA" id="ARBA00005854"/>
    </source>
</evidence>
<dbReference type="SUPFAM" id="SSF51735">
    <property type="entry name" value="NAD(P)-binding Rossmann-fold domains"/>
    <property type="match status" value="1"/>
</dbReference>
<feature type="domain" description="D-isomer specific 2-hydroxyacid dehydrogenase catalytic" evidence="5">
    <location>
        <begin position="12"/>
        <end position="303"/>
    </location>
</feature>
<dbReference type="Gene3D" id="3.40.50.720">
    <property type="entry name" value="NAD(P)-binding Rossmann-like Domain"/>
    <property type="match status" value="2"/>
</dbReference>
<keyword evidence="8" id="KW-1185">Reference proteome</keyword>
<dbReference type="GO" id="GO:0051287">
    <property type="term" value="F:NAD binding"/>
    <property type="evidence" value="ECO:0007669"/>
    <property type="project" value="InterPro"/>
</dbReference>
<dbReference type="InterPro" id="IPR036291">
    <property type="entry name" value="NAD(P)-bd_dom_sf"/>
</dbReference>
<comment type="similarity">
    <text evidence="1 4">Belongs to the D-isomer specific 2-hydroxyacid dehydrogenase family.</text>
</comment>
<evidence type="ECO:0000313" key="8">
    <source>
        <dbReference type="Proteomes" id="UP000074108"/>
    </source>
</evidence>
<dbReference type="PANTHER" id="PTHR43333:SF1">
    <property type="entry name" value="D-ISOMER SPECIFIC 2-HYDROXYACID DEHYDROGENASE NAD-BINDING DOMAIN-CONTAINING PROTEIN"/>
    <property type="match status" value="1"/>
</dbReference>
<accession>A0A147KBM9</accession>
<reference evidence="7 8" key="1">
    <citation type="journal article" date="2016" name="Front. Microbiol.">
        <title>Microevolution Analysis of Bacillus coahuilensis Unveils Differences in Phosphorus Acquisition Strategies and Their Regulation.</title>
        <authorList>
            <person name="Gomez-Lunar Z."/>
            <person name="Hernandez-Gonzalez I."/>
            <person name="Rodriguez-Torres M.D."/>
            <person name="Souza V."/>
            <person name="Olmedo-Alvarez G."/>
        </authorList>
    </citation>
    <scope>NUCLEOTIDE SEQUENCE [LARGE SCALE GENOMIC DNA]</scope>
    <source>
        <strain evidence="8">p1.1.43</strain>
    </source>
</reference>
<evidence type="ECO:0000259" key="6">
    <source>
        <dbReference type="Pfam" id="PF02826"/>
    </source>
</evidence>
<dbReference type="PANTHER" id="PTHR43333">
    <property type="entry name" value="2-HACID_DH_C DOMAIN-CONTAINING PROTEIN"/>
    <property type="match status" value="1"/>
</dbReference>
<dbReference type="OrthoDB" id="9805416at2"/>
<dbReference type="InterPro" id="IPR006139">
    <property type="entry name" value="D-isomer_2_OHA_DH_cat_dom"/>
</dbReference>
<dbReference type="Proteomes" id="UP000074108">
    <property type="component" value="Unassembled WGS sequence"/>
</dbReference>
<dbReference type="RefSeq" id="WP_059350272.1">
    <property type="nucleotide sequence ID" value="NZ_LDYG01000010.1"/>
</dbReference>
<organism evidence="7 8">
    <name type="scientific">Bacillus coahuilensis p1.1.43</name>
    <dbReference type="NCBI Taxonomy" id="1150625"/>
    <lineage>
        <taxon>Bacteria</taxon>
        <taxon>Bacillati</taxon>
        <taxon>Bacillota</taxon>
        <taxon>Bacilli</taxon>
        <taxon>Bacillales</taxon>
        <taxon>Bacillaceae</taxon>
        <taxon>Bacillus</taxon>
    </lineage>
</organism>
<protein>
    <submittedName>
        <fullName evidence="7">3-phosphoglycerate dehydrogenase</fullName>
    </submittedName>
</protein>
<evidence type="ECO:0000313" key="7">
    <source>
        <dbReference type="EMBL" id="KUP08535.1"/>
    </source>
</evidence>
<dbReference type="SUPFAM" id="SSF52283">
    <property type="entry name" value="Formate/glycerate dehydrogenase catalytic domain-like"/>
    <property type="match status" value="1"/>
</dbReference>
<dbReference type="InterPro" id="IPR006140">
    <property type="entry name" value="D-isomer_DH_NAD-bd"/>
</dbReference>
<name>A0A147KBM9_9BACI</name>
<dbReference type="PATRIC" id="fig|1150625.3.peg.560"/>
<dbReference type="EMBL" id="LDYG01000010">
    <property type="protein sequence ID" value="KUP08535.1"/>
    <property type="molecule type" value="Genomic_DNA"/>
</dbReference>
<proteinExistence type="inferred from homology"/>
<feature type="domain" description="D-isomer specific 2-hydroxyacid dehydrogenase NAD-binding" evidence="6">
    <location>
        <begin position="106"/>
        <end position="277"/>
    </location>
</feature>
<dbReference type="CDD" id="cd05300">
    <property type="entry name" value="2-Hacid_dh_1"/>
    <property type="match status" value="1"/>
</dbReference>
<dbReference type="GO" id="GO:0016616">
    <property type="term" value="F:oxidoreductase activity, acting on the CH-OH group of donors, NAD or NADP as acceptor"/>
    <property type="evidence" value="ECO:0007669"/>
    <property type="project" value="InterPro"/>
</dbReference>
<evidence type="ECO:0000256" key="2">
    <source>
        <dbReference type="ARBA" id="ARBA00023002"/>
    </source>
</evidence>
<evidence type="ECO:0000256" key="3">
    <source>
        <dbReference type="ARBA" id="ARBA00023027"/>
    </source>
</evidence>
<dbReference type="AlphaFoldDB" id="A0A147KBM9"/>
<evidence type="ECO:0000259" key="5">
    <source>
        <dbReference type="Pfam" id="PF00389"/>
    </source>
</evidence>
<sequence length="315" mass="35997">MRIVVTFFPSEKLQKELQEEFKNCEFTFMKNIENGHESILKEAEVIVTYGEDITDEMVENMPSVKWFMVASAGLEKMPLKWIEEKNILLTNAKGIHKKPMAEFAIGTILRHAKRFQELDRQQQAQTWNRRLPFKELTDDTLLIVGTGAIGQEIAKFAKAFDIQTVGINTSGKRVPYFDETFSMGMLGEILSKADYVINLLPSTPSTRYVYDLEHFDKMKSSAVFINLGRGDAVSQDVLVEGARKIAHLYLDVFEIEPLPKESPLWTSPNVTITPHISSISSHYQIRAMEIFKENLQAYLNGKEHFLNQVPPSRGY</sequence>
<gene>
    <name evidence="7" type="ORF">Q75_02630</name>
</gene>
<evidence type="ECO:0000256" key="4">
    <source>
        <dbReference type="RuleBase" id="RU003719"/>
    </source>
</evidence>
<dbReference type="Pfam" id="PF02826">
    <property type="entry name" value="2-Hacid_dh_C"/>
    <property type="match status" value="1"/>
</dbReference>
<dbReference type="STRING" id="1150625.Q75_02630"/>
<keyword evidence="3" id="KW-0520">NAD</keyword>